<dbReference type="Proteomes" id="UP001141806">
    <property type="component" value="Unassembled WGS sequence"/>
</dbReference>
<dbReference type="AlphaFoldDB" id="A0A9Q0JXC9"/>
<evidence type="ECO:0000313" key="2">
    <source>
        <dbReference type="EMBL" id="KAJ4956134.1"/>
    </source>
</evidence>
<dbReference type="PANTHER" id="PTHR33052">
    <property type="entry name" value="DUF4228 DOMAIN PROTEIN-RELATED"/>
    <property type="match status" value="1"/>
</dbReference>
<dbReference type="InterPro" id="IPR025322">
    <property type="entry name" value="PADRE_dom"/>
</dbReference>
<sequence length="301" mass="35393">MATRAVKREDGVLKLVYLGWFVELHWKPVTAQEVMKKNPGYSVTHPDFLRYPWIVIQPDSVLKLGRVFYIIPNHVIRDLIKAYRLQNQLCSMIYSSQCPRQSPPVDSRAELTSMEQLAHRLVKQQSPTMSSNEMNLEQQTSYRHVLQKIFSRSRNKMTKAGQDHETNDPSVKQFSPESRAWVESWLEMTTKQQHCYQEFEGEFLDDSCFEVRPIHTSKYAYHNGYRGEIPTKADRVEFEVRSQIHERKSHLRTQSDNGRKSNDQAYEMKSCLRTQSDNGRKSHGHRVTFVLPGKEQKERRF</sequence>
<protein>
    <submittedName>
        <fullName evidence="2">Uncharacterized protein</fullName>
    </submittedName>
</protein>
<keyword evidence="3" id="KW-1185">Reference proteome</keyword>
<evidence type="ECO:0000256" key="1">
    <source>
        <dbReference type="SAM" id="MobiDB-lite"/>
    </source>
</evidence>
<comment type="caution">
    <text evidence="2">The sequence shown here is derived from an EMBL/GenBank/DDBJ whole genome shotgun (WGS) entry which is preliminary data.</text>
</comment>
<accession>A0A9Q0JXC9</accession>
<evidence type="ECO:0000313" key="3">
    <source>
        <dbReference type="Proteomes" id="UP001141806"/>
    </source>
</evidence>
<reference evidence="2" key="1">
    <citation type="journal article" date="2023" name="Plant J.">
        <title>The genome of the king protea, Protea cynaroides.</title>
        <authorList>
            <person name="Chang J."/>
            <person name="Duong T.A."/>
            <person name="Schoeman C."/>
            <person name="Ma X."/>
            <person name="Roodt D."/>
            <person name="Barker N."/>
            <person name="Li Z."/>
            <person name="Van de Peer Y."/>
            <person name="Mizrachi E."/>
        </authorList>
    </citation>
    <scope>NUCLEOTIDE SEQUENCE</scope>
    <source>
        <tissue evidence="2">Young leaves</tissue>
    </source>
</reference>
<proteinExistence type="predicted"/>
<organism evidence="2 3">
    <name type="scientific">Protea cynaroides</name>
    <dbReference type="NCBI Taxonomy" id="273540"/>
    <lineage>
        <taxon>Eukaryota</taxon>
        <taxon>Viridiplantae</taxon>
        <taxon>Streptophyta</taxon>
        <taxon>Embryophyta</taxon>
        <taxon>Tracheophyta</taxon>
        <taxon>Spermatophyta</taxon>
        <taxon>Magnoliopsida</taxon>
        <taxon>Proteales</taxon>
        <taxon>Proteaceae</taxon>
        <taxon>Protea</taxon>
    </lineage>
</organism>
<gene>
    <name evidence="2" type="ORF">NE237_012917</name>
</gene>
<dbReference type="Pfam" id="PF14009">
    <property type="entry name" value="PADRE"/>
    <property type="match status" value="1"/>
</dbReference>
<name>A0A9Q0JXC9_9MAGN</name>
<feature type="region of interest" description="Disordered" evidence="1">
    <location>
        <begin position="273"/>
        <end position="301"/>
    </location>
</feature>
<dbReference type="OrthoDB" id="839271at2759"/>
<dbReference type="EMBL" id="JAMYWD010000011">
    <property type="protein sequence ID" value="KAJ4956134.1"/>
    <property type="molecule type" value="Genomic_DNA"/>
</dbReference>